<dbReference type="STRING" id="41688.A0A2N3N7R6"/>
<evidence type="ECO:0000259" key="6">
    <source>
        <dbReference type="PROSITE" id="PS51387"/>
    </source>
</evidence>
<dbReference type="Proteomes" id="UP000233524">
    <property type="component" value="Unassembled WGS sequence"/>
</dbReference>
<name>A0A2N3N7R6_9PEZI</name>
<proteinExistence type="inferred from homology"/>
<sequence>MIPPNEVGRPALPIIYRDTSDSNTFRNAAWGRVFNERRDYSRRPKAVVLASTSEHVKAAVLLANEQNCRVSVRSGGHSWAAWSVRDEAILIDLGDLKGVSYDEETKIVTCTPSSTGRIVNGLLKEKGRMFAGGHCPDVGLGGFLLQGGMGWNCKNWGWACENIARIEVVTAKGEELECSETENSDLFWAARGAGPGFPAVITKFHLRTRPLFSLFDSTYIYPVSRYREVLQWVVDVSPTADSDMEIVCVSRCNPDTGEIEIVAGFTVFKATQEEAEAALTPINQSRPKDPAVEVFCLQNSLEWQYKNQAAANPENHRYCCENSYVANDADVPAVLEAAFTTLPSKKAFALYFAMNPTSRRPLPDMALSMQSDHYFALYTVWEDAADDQPCTTWVHDVMRDVERHSVGSYLGDADFQHRRTKYWSDESGKKLMEIRKKWDPQGRICGYLDAGDKSGVEGLKNEYEWS</sequence>
<dbReference type="Gene3D" id="3.40.462.20">
    <property type="match status" value="1"/>
</dbReference>
<feature type="domain" description="FAD-binding PCMH-type" evidence="6">
    <location>
        <begin position="40"/>
        <end position="211"/>
    </location>
</feature>
<dbReference type="InterPro" id="IPR006094">
    <property type="entry name" value="Oxid_FAD_bind_N"/>
</dbReference>
<dbReference type="Gene3D" id="3.30.43.10">
    <property type="entry name" value="Uridine Diphospho-n-acetylenolpyruvylglucosamine Reductase, domain 2"/>
    <property type="match status" value="1"/>
</dbReference>
<evidence type="ECO:0000313" key="8">
    <source>
        <dbReference type="Proteomes" id="UP000233524"/>
    </source>
</evidence>
<comment type="cofactor">
    <cofactor evidence="1">
        <name>FAD</name>
        <dbReference type="ChEBI" id="CHEBI:57692"/>
    </cofactor>
</comment>
<dbReference type="InParanoid" id="A0A2N3N7R6"/>
<reference evidence="7 8" key="1">
    <citation type="journal article" date="2017" name="G3 (Bethesda)">
        <title>First Draft Genome Sequence of the Pathogenic Fungus Lomentospora prolificans (Formerly Scedosporium prolificans).</title>
        <authorList>
            <person name="Luo R."/>
            <person name="Zimin A."/>
            <person name="Workman R."/>
            <person name="Fan Y."/>
            <person name="Pertea G."/>
            <person name="Grossman N."/>
            <person name="Wear M.P."/>
            <person name="Jia B."/>
            <person name="Miller H."/>
            <person name="Casadevall A."/>
            <person name="Timp W."/>
            <person name="Zhang S.X."/>
            <person name="Salzberg S.L."/>
        </authorList>
    </citation>
    <scope>NUCLEOTIDE SEQUENCE [LARGE SCALE GENOMIC DNA]</scope>
    <source>
        <strain evidence="7 8">JHH-5317</strain>
    </source>
</reference>
<dbReference type="OrthoDB" id="415825at2759"/>
<accession>A0A2N3N7R6</accession>
<dbReference type="PROSITE" id="PS51387">
    <property type="entry name" value="FAD_PCMH"/>
    <property type="match status" value="1"/>
</dbReference>
<dbReference type="InterPro" id="IPR016166">
    <property type="entry name" value="FAD-bd_PCMH"/>
</dbReference>
<dbReference type="GO" id="GO:0016491">
    <property type="term" value="F:oxidoreductase activity"/>
    <property type="evidence" value="ECO:0007669"/>
    <property type="project" value="UniProtKB-KW"/>
</dbReference>
<dbReference type="InterPro" id="IPR036318">
    <property type="entry name" value="FAD-bd_PCMH-like_sf"/>
</dbReference>
<dbReference type="VEuPathDB" id="FungiDB:jhhlp_004851"/>
<organism evidence="7 8">
    <name type="scientific">Lomentospora prolificans</name>
    <dbReference type="NCBI Taxonomy" id="41688"/>
    <lineage>
        <taxon>Eukaryota</taxon>
        <taxon>Fungi</taxon>
        <taxon>Dikarya</taxon>
        <taxon>Ascomycota</taxon>
        <taxon>Pezizomycotina</taxon>
        <taxon>Sordariomycetes</taxon>
        <taxon>Hypocreomycetidae</taxon>
        <taxon>Microascales</taxon>
        <taxon>Microascaceae</taxon>
        <taxon>Lomentospora</taxon>
    </lineage>
</organism>
<dbReference type="PANTHER" id="PTHR42973">
    <property type="entry name" value="BINDING OXIDOREDUCTASE, PUTATIVE (AFU_ORTHOLOGUE AFUA_1G17690)-RELATED"/>
    <property type="match status" value="1"/>
</dbReference>
<keyword evidence="5" id="KW-0560">Oxidoreductase</keyword>
<dbReference type="PANTHER" id="PTHR42973:SF39">
    <property type="entry name" value="FAD-BINDING PCMH-TYPE DOMAIN-CONTAINING PROTEIN"/>
    <property type="match status" value="1"/>
</dbReference>
<dbReference type="Pfam" id="PF01565">
    <property type="entry name" value="FAD_binding_4"/>
    <property type="match status" value="1"/>
</dbReference>
<keyword evidence="4" id="KW-0274">FAD</keyword>
<evidence type="ECO:0000256" key="1">
    <source>
        <dbReference type="ARBA" id="ARBA00001974"/>
    </source>
</evidence>
<dbReference type="GO" id="GO:0071949">
    <property type="term" value="F:FAD binding"/>
    <property type="evidence" value="ECO:0007669"/>
    <property type="project" value="InterPro"/>
</dbReference>
<evidence type="ECO:0000313" key="7">
    <source>
        <dbReference type="EMBL" id="PKS08468.1"/>
    </source>
</evidence>
<dbReference type="EMBL" id="NLAX01000095">
    <property type="protein sequence ID" value="PKS08468.1"/>
    <property type="molecule type" value="Genomic_DNA"/>
</dbReference>
<protein>
    <recommendedName>
        <fullName evidence="6">FAD-binding PCMH-type domain-containing protein</fullName>
    </recommendedName>
</protein>
<dbReference type="SUPFAM" id="SSF56176">
    <property type="entry name" value="FAD-binding/transporter-associated domain-like"/>
    <property type="match status" value="1"/>
</dbReference>
<keyword evidence="3" id="KW-0285">Flavoprotein</keyword>
<evidence type="ECO:0000256" key="4">
    <source>
        <dbReference type="ARBA" id="ARBA00022827"/>
    </source>
</evidence>
<keyword evidence="8" id="KW-1185">Reference proteome</keyword>
<dbReference type="AlphaFoldDB" id="A0A2N3N7R6"/>
<dbReference type="InterPro" id="IPR016169">
    <property type="entry name" value="FAD-bd_PCMH_sub2"/>
</dbReference>
<comment type="caution">
    <text evidence="7">The sequence shown here is derived from an EMBL/GenBank/DDBJ whole genome shotgun (WGS) entry which is preliminary data.</text>
</comment>
<evidence type="ECO:0000256" key="5">
    <source>
        <dbReference type="ARBA" id="ARBA00023002"/>
    </source>
</evidence>
<evidence type="ECO:0000256" key="2">
    <source>
        <dbReference type="ARBA" id="ARBA00005466"/>
    </source>
</evidence>
<dbReference type="InterPro" id="IPR050416">
    <property type="entry name" value="FAD-linked_Oxidoreductase"/>
</dbReference>
<comment type="similarity">
    <text evidence="2">Belongs to the oxygen-dependent FAD-linked oxidoreductase family.</text>
</comment>
<gene>
    <name evidence="7" type="ORF">jhhlp_004851</name>
</gene>
<dbReference type="Gene3D" id="3.30.465.10">
    <property type="match status" value="1"/>
</dbReference>
<evidence type="ECO:0000256" key="3">
    <source>
        <dbReference type="ARBA" id="ARBA00022630"/>
    </source>
</evidence>
<dbReference type="InterPro" id="IPR016167">
    <property type="entry name" value="FAD-bd_PCMH_sub1"/>
</dbReference>